<dbReference type="AlphaFoldDB" id="A0A7E4V8B5"/>
<keyword evidence="2" id="KW-1185">Reference proteome</keyword>
<reference evidence="3" key="2">
    <citation type="submission" date="2020-10" db="UniProtKB">
        <authorList>
            <consortium name="WormBaseParasite"/>
        </authorList>
    </citation>
    <scope>IDENTIFICATION</scope>
</reference>
<dbReference type="WBParaSite" id="Pan_g17795.t2">
    <property type="protein sequence ID" value="Pan_g17795.t2"/>
    <property type="gene ID" value="Pan_g17795"/>
</dbReference>
<evidence type="ECO:0000313" key="3">
    <source>
        <dbReference type="WBParaSite" id="Pan_g17795.t2"/>
    </source>
</evidence>
<protein>
    <submittedName>
        <fullName evidence="3">EKC/KEOPS complex subunit GON7</fullName>
    </submittedName>
</protein>
<proteinExistence type="predicted"/>
<reference evidence="2" key="1">
    <citation type="journal article" date="2013" name="Genetics">
        <title>The draft genome and transcriptome of Panagrellus redivivus are shaped by the harsh demands of a free-living lifestyle.</title>
        <authorList>
            <person name="Srinivasan J."/>
            <person name="Dillman A.R."/>
            <person name="Macchietto M.G."/>
            <person name="Heikkinen L."/>
            <person name="Lakso M."/>
            <person name="Fracchia K.M."/>
            <person name="Antoshechkin I."/>
            <person name="Mortazavi A."/>
            <person name="Wong G."/>
            <person name="Sternberg P.W."/>
        </authorList>
    </citation>
    <scope>NUCLEOTIDE SEQUENCE [LARGE SCALE GENOMIC DNA]</scope>
    <source>
        <strain evidence="2">MT8872</strain>
    </source>
</reference>
<accession>A0A7E4V8B5</accession>
<evidence type="ECO:0000256" key="1">
    <source>
        <dbReference type="SAM" id="MobiDB-lite"/>
    </source>
</evidence>
<sequence length="133" mass="14475">MPSSVSSTSLDSAVKSSDSFIPAAIPQVGRVHGSAEFWFFATRTTANISAMLKSLEQIANAKPKTVAKITLLTYELQHLQKLLQTLADNREEFDTSEFGCVSVSMKSSMGSIADSVRTDKTQRDGEDDVQLDL</sequence>
<name>A0A7E4V8B5_PANRE</name>
<organism evidence="2 3">
    <name type="scientific">Panagrellus redivivus</name>
    <name type="common">Microworm</name>
    <dbReference type="NCBI Taxonomy" id="6233"/>
    <lineage>
        <taxon>Eukaryota</taxon>
        <taxon>Metazoa</taxon>
        <taxon>Ecdysozoa</taxon>
        <taxon>Nematoda</taxon>
        <taxon>Chromadorea</taxon>
        <taxon>Rhabditida</taxon>
        <taxon>Tylenchina</taxon>
        <taxon>Panagrolaimomorpha</taxon>
        <taxon>Panagrolaimoidea</taxon>
        <taxon>Panagrolaimidae</taxon>
        <taxon>Panagrellus</taxon>
    </lineage>
</organism>
<evidence type="ECO:0000313" key="2">
    <source>
        <dbReference type="Proteomes" id="UP000492821"/>
    </source>
</evidence>
<dbReference type="Proteomes" id="UP000492821">
    <property type="component" value="Unassembled WGS sequence"/>
</dbReference>
<feature type="region of interest" description="Disordered" evidence="1">
    <location>
        <begin position="108"/>
        <end position="133"/>
    </location>
</feature>